<proteinExistence type="predicted"/>
<gene>
    <name evidence="1" type="ORF">A2750_02440</name>
</gene>
<reference evidence="1 2" key="1">
    <citation type="journal article" date="2016" name="Nat. Commun.">
        <title>Thousands of microbial genomes shed light on interconnected biogeochemical processes in an aquifer system.</title>
        <authorList>
            <person name="Anantharaman K."/>
            <person name="Brown C.T."/>
            <person name="Hug L.A."/>
            <person name="Sharon I."/>
            <person name="Castelle C.J."/>
            <person name="Probst A.J."/>
            <person name="Thomas B.C."/>
            <person name="Singh A."/>
            <person name="Wilkins M.J."/>
            <person name="Karaoz U."/>
            <person name="Brodie E.L."/>
            <person name="Williams K.H."/>
            <person name="Hubbard S.S."/>
            <person name="Banfield J.F."/>
        </authorList>
    </citation>
    <scope>NUCLEOTIDE SEQUENCE [LARGE SCALE GENOMIC DNA]</scope>
</reference>
<sequence length="84" mass="10245">MSCQINPDKFEIWLLMEYAGFLHGKKRRLFIEELKKKYWSRGIQAHRETMLMNAETSYPQDRQARRKHLKELLKHWEKTKPLSA</sequence>
<evidence type="ECO:0000313" key="1">
    <source>
        <dbReference type="EMBL" id="OGN05889.1"/>
    </source>
</evidence>
<dbReference type="Proteomes" id="UP000178023">
    <property type="component" value="Unassembled WGS sequence"/>
</dbReference>
<organism evidence="1 2">
    <name type="scientific">Candidatus Yanofskybacteria bacterium RIFCSPHIGHO2_01_FULL_45_42</name>
    <dbReference type="NCBI Taxonomy" id="1802671"/>
    <lineage>
        <taxon>Bacteria</taxon>
        <taxon>Candidatus Yanofskyibacteriota</taxon>
    </lineage>
</organism>
<accession>A0A1F8F0T5</accession>
<evidence type="ECO:0000313" key="2">
    <source>
        <dbReference type="Proteomes" id="UP000178023"/>
    </source>
</evidence>
<dbReference type="EMBL" id="MGJL01000045">
    <property type="protein sequence ID" value="OGN05889.1"/>
    <property type="molecule type" value="Genomic_DNA"/>
</dbReference>
<protein>
    <submittedName>
        <fullName evidence="1">Uncharacterized protein</fullName>
    </submittedName>
</protein>
<comment type="caution">
    <text evidence="1">The sequence shown here is derived from an EMBL/GenBank/DDBJ whole genome shotgun (WGS) entry which is preliminary data.</text>
</comment>
<dbReference type="AlphaFoldDB" id="A0A1F8F0T5"/>
<name>A0A1F8F0T5_9BACT</name>